<dbReference type="GO" id="GO:0042795">
    <property type="term" value="P:snRNA transcription by RNA polymerase II"/>
    <property type="evidence" value="ECO:0007669"/>
    <property type="project" value="TreeGrafter"/>
</dbReference>
<feature type="domain" description="Myb-like" evidence="6">
    <location>
        <begin position="270"/>
        <end position="324"/>
    </location>
</feature>
<evidence type="ECO:0000256" key="3">
    <source>
        <dbReference type="ARBA" id="ARBA00023163"/>
    </source>
</evidence>
<dbReference type="GO" id="GO:0019185">
    <property type="term" value="C:snRNA-activating protein complex"/>
    <property type="evidence" value="ECO:0007669"/>
    <property type="project" value="TreeGrafter"/>
</dbReference>
<dbReference type="InterPro" id="IPR051575">
    <property type="entry name" value="Myb-like_DNA-bd"/>
</dbReference>
<feature type="compositionally biased region" description="Basic and acidic residues" evidence="5">
    <location>
        <begin position="1"/>
        <end position="12"/>
    </location>
</feature>
<keyword evidence="1" id="KW-0805">Transcription regulation</keyword>
<keyword evidence="8" id="KW-1185">Reference proteome</keyword>
<feature type="compositionally biased region" description="Basic residues" evidence="5">
    <location>
        <begin position="475"/>
        <end position="489"/>
    </location>
</feature>
<evidence type="ECO:0000256" key="1">
    <source>
        <dbReference type="ARBA" id="ARBA00023015"/>
    </source>
</evidence>
<dbReference type="PANTHER" id="PTHR46621:SF1">
    <property type="entry name" value="SNRNA-ACTIVATING PROTEIN COMPLEX SUBUNIT 4"/>
    <property type="match status" value="1"/>
</dbReference>
<organism evidence="7 8">
    <name type="scientific">Meira miltonrushii</name>
    <dbReference type="NCBI Taxonomy" id="1280837"/>
    <lineage>
        <taxon>Eukaryota</taxon>
        <taxon>Fungi</taxon>
        <taxon>Dikarya</taxon>
        <taxon>Basidiomycota</taxon>
        <taxon>Ustilaginomycotina</taxon>
        <taxon>Exobasidiomycetes</taxon>
        <taxon>Exobasidiales</taxon>
        <taxon>Brachybasidiaceae</taxon>
        <taxon>Meira</taxon>
    </lineage>
</organism>
<dbReference type="RefSeq" id="XP_025354015.1">
    <property type="nucleotide sequence ID" value="XM_025499120.1"/>
</dbReference>
<gene>
    <name evidence="7" type="ORF">FA14DRAFT_161431</name>
</gene>
<evidence type="ECO:0000256" key="2">
    <source>
        <dbReference type="ARBA" id="ARBA00023125"/>
    </source>
</evidence>
<proteinExistence type="predicted"/>
<evidence type="ECO:0000313" key="7">
    <source>
        <dbReference type="EMBL" id="PWN33713.1"/>
    </source>
</evidence>
<feature type="region of interest" description="Disordered" evidence="5">
    <location>
        <begin position="1"/>
        <end position="25"/>
    </location>
</feature>
<dbReference type="Pfam" id="PF13921">
    <property type="entry name" value="Myb_DNA-bind_6"/>
    <property type="match status" value="1"/>
</dbReference>
<dbReference type="SUPFAM" id="SSF46689">
    <property type="entry name" value="Homeodomain-like"/>
    <property type="match status" value="2"/>
</dbReference>
<dbReference type="PANTHER" id="PTHR46621">
    <property type="entry name" value="SNRNA-ACTIVATING PROTEIN COMPLEX SUBUNIT 4"/>
    <property type="match status" value="1"/>
</dbReference>
<reference evidence="7 8" key="1">
    <citation type="journal article" date="2018" name="Mol. Biol. Evol.">
        <title>Broad Genomic Sampling Reveals a Smut Pathogenic Ancestry of the Fungal Clade Ustilaginomycotina.</title>
        <authorList>
            <person name="Kijpornyongpan T."/>
            <person name="Mondo S.J."/>
            <person name="Barry K."/>
            <person name="Sandor L."/>
            <person name="Lee J."/>
            <person name="Lipzen A."/>
            <person name="Pangilinan J."/>
            <person name="LaButti K."/>
            <person name="Hainaut M."/>
            <person name="Henrissat B."/>
            <person name="Grigoriev I.V."/>
            <person name="Spatafora J.W."/>
            <person name="Aime M.C."/>
        </authorList>
    </citation>
    <scope>NUCLEOTIDE SEQUENCE [LARGE SCALE GENOMIC DNA]</scope>
    <source>
        <strain evidence="7 8">MCA 3882</strain>
    </source>
</reference>
<dbReference type="OrthoDB" id="2143914at2759"/>
<keyword evidence="3" id="KW-0804">Transcription</keyword>
<dbReference type="GO" id="GO:0001006">
    <property type="term" value="F:RNA polymerase III type 3 promoter sequence-specific DNA binding"/>
    <property type="evidence" value="ECO:0007669"/>
    <property type="project" value="TreeGrafter"/>
</dbReference>
<dbReference type="AlphaFoldDB" id="A0A316VBS9"/>
<dbReference type="PROSITE" id="PS50090">
    <property type="entry name" value="MYB_LIKE"/>
    <property type="match status" value="2"/>
</dbReference>
<sequence>MDSIAGEEKNEQDGEASTSQSVITNQNDIWPDKLIQSMLVDTAGDKSGQGYDIIKKFMGNTSYDADATSDDDDEESEDTEGEIQHLLEMRKAVSDLLINNEKYSDALKLAFSQVRLAIEEAKNLKQYLDHADSLSEHLSRGASIPVHSEKIKLPLFPDIYQEIPRIAYQAKEVEDLRISLSSFEWSEKDVKRLKEVVLKQCKKIAAIQMTEDGNEEDIFETIRQTSDEDLLQHAIPSLGEDIVDWTLIARELGETHTPESCRTRWLMKERPGLNKKDWTQDELVKLQTSVQKHKSTGQGSDWEAISRDAGNGRLAIDCLSAWQKNDFVDQDGDAASLTSQEKEQIESLFEVWGARSALIREHLPTIRKRSAIDTYIAQLQSERQKAPDMWLIESDVELVRHLARSVKSTRQVILRDPWRVKEVDWDAHFPMKPRGVSSDEVRHRWERIVRDSKVHPQKYYDLPKRTAEDEVLSSPKKRRGRPPKKISAN</sequence>
<keyword evidence="4" id="KW-0539">Nucleus</keyword>
<dbReference type="InterPro" id="IPR001005">
    <property type="entry name" value="SANT/Myb"/>
</dbReference>
<dbReference type="STRING" id="1280837.A0A316VBS9"/>
<dbReference type="SMART" id="SM00717">
    <property type="entry name" value="SANT"/>
    <property type="match status" value="2"/>
</dbReference>
<dbReference type="InParanoid" id="A0A316VBS9"/>
<evidence type="ECO:0000256" key="5">
    <source>
        <dbReference type="SAM" id="MobiDB-lite"/>
    </source>
</evidence>
<dbReference type="InterPro" id="IPR009057">
    <property type="entry name" value="Homeodomain-like_sf"/>
</dbReference>
<accession>A0A316VBS9</accession>
<protein>
    <recommendedName>
        <fullName evidence="6">Myb-like domain-containing protein</fullName>
    </recommendedName>
</protein>
<dbReference type="Gene3D" id="1.10.10.60">
    <property type="entry name" value="Homeodomain-like"/>
    <property type="match status" value="2"/>
</dbReference>
<name>A0A316VBS9_9BASI</name>
<dbReference type="GeneID" id="37020901"/>
<feature type="domain" description="Myb-like" evidence="6">
    <location>
        <begin position="226"/>
        <end position="265"/>
    </location>
</feature>
<dbReference type="CDD" id="cd00167">
    <property type="entry name" value="SANT"/>
    <property type="match status" value="1"/>
</dbReference>
<feature type="region of interest" description="Disordered" evidence="5">
    <location>
        <begin position="456"/>
        <end position="489"/>
    </location>
</feature>
<evidence type="ECO:0000313" key="8">
    <source>
        <dbReference type="Proteomes" id="UP000245771"/>
    </source>
</evidence>
<evidence type="ECO:0000259" key="6">
    <source>
        <dbReference type="PROSITE" id="PS50090"/>
    </source>
</evidence>
<dbReference type="GO" id="GO:0000978">
    <property type="term" value="F:RNA polymerase II cis-regulatory region sequence-specific DNA binding"/>
    <property type="evidence" value="ECO:0007669"/>
    <property type="project" value="TreeGrafter"/>
</dbReference>
<keyword evidence="2" id="KW-0238">DNA-binding</keyword>
<evidence type="ECO:0000256" key="4">
    <source>
        <dbReference type="ARBA" id="ARBA00023242"/>
    </source>
</evidence>
<dbReference type="GO" id="GO:0042796">
    <property type="term" value="P:snRNA transcription by RNA polymerase III"/>
    <property type="evidence" value="ECO:0007669"/>
    <property type="project" value="TreeGrafter"/>
</dbReference>
<feature type="compositionally biased region" description="Polar residues" evidence="5">
    <location>
        <begin position="15"/>
        <end position="25"/>
    </location>
</feature>
<dbReference type="Proteomes" id="UP000245771">
    <property type="component" value="Unassembled WGS sequence"/>
</dbReference>
<dbReference type="EMBL" id="KZ819604">
    <property type="protein sequence ID" value="PWN33713.1"/>
    <property type="molecule type" value="Genomic_DNA"/>
</dbReference>